<protein>
    <recommendedName>
        <fullName evidence="4">DUF676 domain-containing protein</fullName>
    </recommendedName>
</protein>
<gene>
    <name evidence="2" type="ORF">J0X13_03305</name>
</gene>
<evidence type="ECO:0000313" key="3">
    <source>
        <dbReference type="Proteomes" id="UP000664163"/>
    </source>
</evidence>
<dbReference type="Proteomes" id="UP000664163">
    <property type="component" value="Unassembled WGS sequence"/>
</dbReference>
<keyword evidence="3" id="KW-1185">Reference proteome</keyword>
<dbReference type="RefSeq" id="WP_207070036.1">
    <property type="nucleotide sequence ID" value="NZ_JAFLND010000001.1"/>
</dbReference>
<dbReference type="SUPFAM" id="SSF53474">
    <property type="entry name" value="alpha/beta-Hydrolases"/>
    <property type="match status" value="1"/>
</dbReference>
<proteinExistence type="predicted"/>
<organism evidence="2 3">
    <name type="scientific">[Muricauda] lutisoli</name>
    <dbReference type="NCBI Taxonomy" id="2816035"/>
    <lineage>
        <taxon>Bacteria</taxon>
        <taxon>Pseudomonadati</taxon>
        <taxon>Bacteroidota</taxon>
        <taxon>Flavobacteriia</taxon>
        <taxon>Flavobacteriales</taxon>
        <taxon>Flavobacteriaceae</taxon>
        <taxon>Allomuricauda</taxon>
    </lineage>
</organism>
<evidence type="ECO:0000313" key="2">
    <source>
        <dbReference type="EMBL" id="MBO0329559.1"/>
    </source>
</evidence>
<name>A0ABS3ETP7_9FLAO</name>
<comment type="caution">
    <text evidence="2">The sequence shown here is derived from an EMBL/GenBank/DDBJ whole genome shotgun (WGS) entry which is preliminary data.</text>
</comment>
<feature type="chain" id="PRO_5046308965" description="DUF676 domain-containing protein" evidence="1">
    <location>
        <begin position="19"/>
        <end position="743"/>
    </location>
</feature>
<evidence type="ECO:0008006" key="4">
    <source>
        <dbReference type="Google" id="ProtNLM"/>
    </source>
</evidence>
<reference evidence="2 3" key="1">
    <citation type="submission" date="2021-03" db="EMBL/GenBank/DDBJ databases">
        <title>Muricauda sp. CAU 1631 isolated from Incheon.</title>
        <authorList>
            <person name="Kim W."/>
        </authorList>
    </citation>
    <scope>NUCLEOTIDE SEQUENCE [LARGE SCALE GENOMIC DNA]</scope>
    <source>
        <strain evidence="2 3">CAU 1631</strain>
    </source>
</reference>
<sequence length="743" mass="83497">MKKLLIAIIPLFSFWTHAQLHFDLEVADKTNAVFRLLDKSKIPHSMLLDHGYDFVDVPNYDGVLRDNNYIVPSIYRDLYNSLVSMRTSLVVPELVDPVALEQGWKSATKTAASKLGKGAQATAVSLNGLYYHYSRIREDALDQGLIQVLDGKFYEDVYENNEWQNPYETLEVFAMSLACTQISNSKVSLLLEDSQWRTNQGTLVESFAVDFGDGGGYQSFELGEAIEHQFQEDDDYVWTFRMKLTNNTYRYCRTPVKVTGKAAQQTLTARNPECTAPWGETITDSKAYLGVQGVAELQIAAAKECKKISRPLIVVEGFDSGLTQDHPLYGDTHLNTFLTEAGEKSNSQELQNLISEDTEESFDIIYVNWADGTDWLQRNAYALEAVIKWVNENKEDGAEPNVILGQSMGGVIARYALRDMENNNLDHDTSLYISHDAPHQGAHVPPGFLYMARHVLNELITTPIGDISVAVASGQLPVHEARELIDKPAVKQMLINYVDSDYQINNDVHKAWQEELMAMGYPQQTWNIALSNGSHCAQPYGVEPGQSLFRLHGSASTNFGGDLLSFISPFLGGAVGVAFGDIPTILLGFLPGKAKLKVDFQTWAIPGGDDFVYKGWIQYEKKNLWVLPITRTITNKAFPWNEENLYLANYPGGAMPFINTINGFEEFEANFLATYNLNLEILDSPINFIPATSALDVGNNNTLLMEDDYLRIYTTTNPPPQELEIPLHHHLRYFRGQRHTYFV</sequence>
<dbReference type="EMBL" id="JAFLND010000001">
    <property type="protein sequence ID" value="MBO0329559.1"/>
    <property type="molecule type" value="Genomic_DNA"/>
</dbReference>
<evidence type="ECO:0000256" key="1">
    <source>
        <dbReference type="SAM" id="SignalP"/>
    </source>
</evidence>
<accession>A0ABS3ETP7</accession>
<dbReference type="InterPro" id="IPR029058">
    <property type="entry name" value="AB_hydrolase_fold"/>
</dbReference>
<feature type="signal peptide" evidence="1">
    <location>
        <begin position="1"/>
        <end position="18"/>
    </location>
</feature>
<dbReference type="Gene3D" id="3.40.50.1820">
    <property type="entry name" value="alpha/beta hydrolase"/>
    <property type="match status" value="1"/>
</dbReference>
<keyword evidence="1" id="KW-0732">Signal</keyword>